<gene>
    <name evidence="1" type="ORF">PACLA_8A032262</name>
</gene>
<dbReference type="EMBL" id="CACRXK020001842">
    <property type="protein sequence ID" value="CAB3991392.1"/>
    <property type="molecule type" value="Genomic_DNA"/>
</dbReference>
<dbReference type="SUPFAM" id="SSF50494">
    <property type="entry name" value="Trypsin-like serine proteases"/>
    <property type="match status" value="1"/>
</dbReference>
<dbReference type="AlphaFoldDB" id="A0A7D9HXL9"/>
<dbReference type="Proteomes" id="UP001152795">
    <property type="component" value="Unassembled WGS sequence"/>
</dbReference>
<dbReference type="PROSITE" id="PS50017">
    <property type="entry name" value="DEATH_DOMAIN"/>
    <property type="match status" value="1"/>
</dbReference>
<keyword evidence="1" id="KW-0418">Kinase</keyword>
<keyword evidence="1" id="KW-0808">Transferase</keyword>
<accession>A0A7D9HXL9</accession>
<keyword evidence="2" id="KW-1185">Reference proteome</keyword>
<name>A0A7D9HXL9_PARCT</name>
<dbReference type="Pfam" id="PF00531">
    <property type="entry name" value="Death"/>
    <property type="match status" value="1"/>
</dbReference>
<dbReference type="OrthoDB" id="100767at2759"/>
<sequence length="376" mass="42849">MASKTSMKEDKNTEKNEVLLHEGDGFMSTEQLTKCKNAVCMIRYETRCSNSGKRLLKRGSGFYAKAKIFGVEYCCIVTNNHVISCTEDALIAIAIFHYERENQGITVQLRPNKLFHTNKELDYSVIGVDEHQLSGANPQIFPIEYSEQPQASVGDDIFIFQHPMGMPKQFSYEKIIHIQHPFVYYIADTSEGSSGSPVLWKLQLMAIHKVGSEKDGYNKGTLFSEIINDLHIGCHFNNPNGISSKRGFNCVARNSPREMEENSSKRVCVENCNDEKSSELSKGANLLDETQFPKDEMLDKLSQECCSFYKKLARQLQVKHEKIEEISRDHINYGSLAEKSYQVLREWKESNAKPFTNQVLENALRNLELILIHVSL</sequence>
<dbReference type="Gene3D" id="1.10.533.10">
    <property type="entry name" value="Death Domain, Fas"/>
    <property type="match status" value="1"/>
</dbReference>
<dbReference type="CDD" id="cd01670">
    <property type="entry name" value="Death"/>
    <property type="match status" value="1"/>
</dbReference>
<protein>
    <submittedName>
        <fullName evidence="1">MHCK EF2 kinase domain containing</fullName>
    </submittedName>
</protein>
<comment type="caution">
    <text evidence="1">The sequence shown here is derived from an EMBL/GenBank/DDBJ whole genome shotgun (WGS) entry which is preliminary data.</text>
</comment>
<reference evidence="1" key="1">
    <citation type="submission" date="2020-04" db="EMBL/GenBank/DDBJ databases">
        <authorList>
            <person name="Alioto T."/>
            <person name="Alioto T."/>
            <person name="Gomez Garrido J."/>
        </authorList>
    </citation>
    <scope>NUCLEOTIDE SEQUENCE</scope>
    <source>
        <strain evidence="1">A484AB</strain>
    </source>
</reference>
<dbReference type="InterPro" id="IPR009003">
    <property type="entry name" value="Peptidase_S1_PA"/>
</dbReference>
<dbReference type="Pfam" id="PF13365">
    <property type="entry name" value="Trypsin_2"/>
    <property type="match status" value="1"/>
</dbReference>
<evidence type="ECO:0000313" key="1">
    <source>
        <dbReference type="EMBL" id="CAB3991392.1"/>
    </source>
</evidence>
<dbReference type="GO" id="GO:0007165">
    <property type="term" value="P:signal transduction"/>
    <property type="evidence" value="ECO:0007669"/>
    <property type="project" value="InterPro"/>
</dbReference>
<proteinExistence type="predicted"/>
<dbReference type="InterPro" id="IPR011029">
    <property type="entry name" value="DEATH-like_dom_sf"/>
</dbReference>
<dbReference type="SUPFAM" id="SSF47986">
    <property type="entry name" value="DEATH domain"/>
    <property type="match status" value="1"/>
</dbReference>
<dbReference type="Gene3D" id="2.40.10.10">
    <property type="entry name" value="Trypsin-like serine proteases"/>
    <property type="match status" value="2"/>
</dbReference>
<dbReference type="PANTHER" id="PTHR36234:SF5">
    <property type="entry name" value="LYSYL ENDOPEPTIDASE"/>
    <property type="match status" value="1"/>
</dbReference>
<organism evidence="1 2">
    <name type="scientific">Paramuricea clavata</name>
    <name type="common">Red gorgonian</name>
    <name type="synonym">Violescent sea-whip</name>
    <dbReference type="NCBI Taxonomy" id="317549"/>
    <lineage>
        <taxon>Eukaryota</taxon>
        <taxon>Metazoa</taxon>
        <taxon>Cnidaria</taxon>
        <taxon>Anthozoa</taxon>
        <taxon>Octocorallia</taxon>
        <taxon>Malacalcyonacea</taxon>
        <taxon>Plexauridae</taxon>
        <taxon>Paramuricea</taxon>
    </lineage>
</organism>
<evidence type="ECO:0000313" key="2">
    <source>
        <dbReference type="Proteomes" id="UP001152795"/>
    </source>
</evidence>
<dbReference type="InterPro" id="IPR000488">
    <property type="entry name" value="Death_dom"/>
</dbReference>
<dbReference type="PANTHER" id="PTHR36234">
    <property type="entry name" value="LYSYL ENDOPEPTIDASE"/>
    <property type="match status" value="1"/>
</dbReference>
<dbReference type="GO" id="GO:0016301">
    <property type="term" value="F:kinase activity"/>
    <property type="evidence" value="ECO:0007669"/>
    <property type="project" value="UniProtKB-KW"/>
</dbReference>
<dbReference type="InterPro" id="IPR043504">
    <property type="entry name" value="Peptidase_S1_PA_chymotrypsin"/>
</dbReference>